<organism evidence="2 3">
    <name type="scientific">Microbacterium kribbense</name>
    <dbReference type="NCBI Taxonomy" id="433645"/>
    <lineage>
        <taxon>Bacteria</taxon>
        <taxon>Bacillati</taxon>
        <taxon>Actinomycetota</taxon>
        <taxon>Actinomycetes</taxon>
        <taxon>Micrococcales</taxon>
        <taxon>Microbacteriaceae</taxon>
        <taxon>Microbacterium</taxon>
    </lineage>
</organism>
<protein>
    <submittedName>
        <fullName evidence="2">Glutaredoxin-like protein NrdH</fullName>
    </submittedName>
</protein>
<dbReference type="CDD" id="cd02976">
    <property type="entry name" value="NrdH"/>
    <property type="match status" value="1"/>
</dbReference>
<feature type="domain" description="Glutaredoxin" evidence="1">
    <location>
        <begin position="4"/>
        <end position="64"/>
    </location>
</feature>
<dbReference type="Pfam" id="PF00462">
    <property type="entry name" value="Glutaredoxin"/>
    <property type="match status" value="1"/>
</dbReference>
<comment type="caution">
    <text evidence="2">The sequence shown here is derived from an EMBL/GenBank/DDBJ whole genome shotgun (WGS) entry which is preliminary data.</text>
</comment>
<reference evidence="3" key="1">
    <citation type="journal article" date="2019" name="Int. J. Syst. Evol. Microbiol.">
        <title>The Global Catalogue of Microorganisms (GCM) 10K type strain sequencing project: providing services to taxonomists for standard genome sequencing and annotation.</title>
        <authorList>
            <consortium name="The Broad Institute Genomics Platform"/>
            <consortium name="The Broad Institute Genome Sequencing Center for Infectious Disease"/>
            <person name="Wu L."/>
            <person name="Ma J."/>
        </authorList>
    </citation>
    <scope>NUCLEOTIDE SEQUENCE [LARGE SCALE GENOMIC DNA]</scope>
    <source>
        <strain evidence="3">JCM 16950</strain>
    </source>
</reference>
<dbReference type="Proteomes" id="UP001500540">
    <property type="component" value="Unassembled WGS sequence"/>
</dbReference>
<dbReference type="InterPro" id="IPR002109">
    <property type="entry name" value="Glutaredoxin"/>
</dbReference>
<keyword evidence="3" id="KW-1185">Reference proteome</keyword>
<proteinExistence type="predicted"/>
<evidence type="ECO:0000313" key="2">
    <source>
        <dbReference type="EMBL" id="GAA3755985.1"/>
    </source>
</evidence>
<sequence>MTTVTVYSTGRGCVRCMLTCRKLAEAGIPSRVIDLTTQANSHTRQYLTDDLGYSEAPVVIVDDEPDQHWAGFRPDLIDRLAAGIPHTGRDEP</sequence>
<dbReference type="EMBL" id="BAABAF010000001">
    <property type="protein sequence ID" value="GAA3755985.1"/>
    <property type="molecule type" value="Genomic_DNA"/>
</dbReference>
<accession>A0ABP7G4X5</accession>
<name>A0ABP7G4X5_9MICO</name>
<dbReference type="Gene3D" id="3.40.30.10">
    <property type="entry name" value="Glutaredoxin"/>
    <property type="match status" value="1"/>
</dbReference>
<dbReference type="SUPFAM" id="SSF52833">
    <property type="entry name" value="Thioredoxin-like"/>
    <property type="match status" value="1"/>
</dbReference>
<evidence type="ECO:0000313" key="3">
    <source>
        <dbReference type="Proteomes" id="UP001500540"/>
    </source>
</evidence>
<evidence type="ECO:0000259" key="1">
    <source>
        <dbReference type="Pfam" id="PF00462"/>
    </source>
</evidence>
<dbReference type="InterPro" id="IPR036249">
    <property type="entry name" value="Thioredoxin-like_sf"/>
</dbReference>
<dbReference type="RefSeq" id="WP_344780362.1">
    <property type="nucleotide sequence ID" value="NZ_BAABAF010000001.1"/>
</dbReference>
<gene>
    <name evidence="2" type="primary">nrdH_1</name>
    <name evidence="2" type="ORF">GCM10022240_06090</name>
</gene>